<keyword evidence="3" id="KW-0012">Acyltransferase</keyword>
<dbReference type="Proteomes" id="UP000215914">
    <property type="component" value="Unassembled WGS sequence"/>
</dbReference>
<dbReference type="AlphaFoldDB" id="A0A9K3JYS7"/>
<proteinExistence type="inferred from homology"/>
<reference evidence="3" key="2">
    <citation type="submission" date="2020-06" db="EMBL/GenBank/DDBJ databases">
        <title>Helianthus annuus Genome sequencing and assembly Release 2.</title>
        <authorList>
            <person name="Gouzy J."/>
            <person name="Langlade N."/>
            <person name="Munos S."/>
        </authorList>
    </citation>
    <scope>NUCLEOTIDE SEQUENCE</scope>
    <source>
        <tissue evidence="3">Leaves</tissue>
    </source>
</reference>
<evidence type="ECO:0000256" key="2">
    <source>
        <dbReference type="ARBA" id="ARBA00022679"/>
    </source>
</evidence>
<dbReference type="EMBL" id="MNCJ02000316">
    <property type="protein sequence ID" value="KAF5823503.1"/>
    <property type="molecule type" value="Genomic_DNA"/>
</dbReference>
<comment type="caution">
    <text evidence="3">The sequence shown here is derived from an EMBL/GenBank/DDBJ whole genome shotgun (WGS) entry which is preliminary data.</text>
</comment>
<dbReference type="Pfam" id="PF02458">
    <property type="entry name" value="Transferase"/>
    <property type="match status" value="1"/>
</dbReference>
<comment type="similarity">
    <text evidence="1">Belongs to the plant acyltransferase family.</text>
</comment>
<dbReference type="Gramene" id="mRNA:HanXRQr2_Chr01g0039051">
    <property type="protein sequence ID" value="CDS:HanXRQr2_Chr01g0039051.1"/>
    <property type="gene ID" value="HanXRQr2_Chr01g0039051"/>
</dbReference>
<dbReference type="PANTHER" id="PTHR31147">
    <property type="entry name" value="ACYL TRANSFERASE 4"/>
    <property type="match status" value="1"/>
</dbReference>
<name>A0A9K3JYS7_HELAN</name>
<reference evidence="3" key="1">
    <citation type="journal article" date="2017" name="Nature">
        <title>The sunflower genome provides insights into oil metabolism, flowering and Asterid evolution.</title>
        <authorList>
            <person name="Badouin H."/>
            <person name="Gouzy J."/>
            <person name="Grassa C.J."/>
            <person name="Murat F."/>
            <person name="Staton S.E."/>
            <person name="Cottret L."/>
            <person name="Lelandais-Briere C."/>
            <person name="Owens G.L."/>
            <person name="Carrere S."/>
            <person name="Mayjonade B."/>
            <person name="Legrand L."/>
            <person name="Gill N."/>
            <person name="Kane N.C."/>
            <person name="Bowers J.E."/>
            <person name="Hubner S."/>
            <person name="Bellec A."/>
            <person name="Berard A."/>
            <person name="Berges H."/>
            <person name="Blanchet N."/>
            <person name="Boniface M.C."/>
            <person name="Brunel D."/>
            <person name="Catrice O."/>
            <person name="Chaidir N."/>
            <person name="Claudel C."/>
            <person name="Donnadieu C."/>
            <person name="Faraut T."/>
            <person name="Fievet G."/>
            <person name="Helmstetter N."/>
            <person name="King M."/>
            <person name="Knapp S.J."/>
            <person name="Lai Z."/>
            <person name="Le Paslier M.C."/>
            <person name="Lippi Y."/>
            <person name="Lorenzon L."/>
            <person name="Mandel J.R."/>
            <person name="Marage G."/>
            <person name="Marchand G."/>
            <person name="Marquand E."/>
            <person name="Bret-Mestries E."/>
            <person name="Morien E."/>
            <person name="Nambeesan S."/>
            <person name="Nguyen T."/>
            <person name="Pegot-Espagnet P."/>
            <person name="Pouilly N."/>
            <person name="Raftis F."/>
            <person name="Sallet E."/>
            <person name="Schiex T."/>
            <person name="Thomas J."/>
            <person name="Vandecasteele C."/>
            <person name="Vares D."/>
            <person name="Vear F."/>
            <person name="Vautrin S."/>
            <person name="Crespi M."/>
            <person name="Mangin B."/>
            <person name="Burke J.M."/>
            <person name="Salse J."/>
            <person name="Munos S."/>
            <person name="Vincourt P."/>
            <person name="Rieseberg L.H."/>
            <person name="Langlade N.B."/>
        </authorList>
    </citation>
    <scope>NUCLEOTIDE SEQUENCE</scope>
    <source>
        <tissue evidence="3">Leaves</tissue>
    </source>
</reference>
<organism evidence="3 4">
    <name type="scientific">Helianthus annuus</name>
    <name type="common">Common sunflower</name>
    <dbReference type="NCBI Taxonomy" id="4232"/>
    <lineage>
        <taxon>Eukaryota</taxon>
        <taxon>Viridiplantae</taxon>
        <taxon>Streptophyta</taxon>
        <taxon>Embryophyta</taxon>
        <taxon>Tracheophyta</taxon>
        <taxon>Spermatophyta</taxon>
        <taxon>Magnoliopsida</taxon>
        <taxon>eudicotyledons</taxon>
        <taxon>Gunneridae</taxon>
        <taxon>Pentapetalae</taxon>
        <taxon>asterids</taxon>
        <taxon>campanulids</taxon>
        <taxon>Asterales</taxon>
        <taxon>Asteraceae</taxon>
        <taxon>Asteroideae</taxon>
        <taxon>Heliantheae alliance</taxon>
        <taxon>Heliantheae</taxon>
        <taxon>Helianthus</taxon>
    </lineage>
</organism>
<evidence type="ECO:0000313" key="3">
    <source>
        <dbReference type="EMBL" id="KAF5823503.1"/>
    </source>
</evidence>
<dbReference type="InterPro" id="IPR023213">
    <property type="entry name" value="CAT-like_dom_sf"/>
</dbReference>
<protein>
    <submittedName>
        <fullName evidence="3">Benzyl alcohol O-benzoyltransferase</fullName>
        <ecNumber evidence="3">2.3.1.196</ecNumber>
    </submittedName>
</protein>
<accession>A0A9K3JYS7</accession>
<dbReference type="EC" id="2.3.1.196" evidence="3"/>
<keyword evidence="4" id="KW-1185">Reference proteome</keyword>
<dbReference type="PANTHER" id="PTHR31147:SF66">
    <property type="entry name" value="OS05G0315700 PROTEIN"/>
    <property type="match status" value="1"/>
</dbReference>
<gene>
    <name evidence="3" type="ORF">HanXRQr2_Chr01g0039051</name>
</gene>
<evidence type="ECO:0000256" key="1">
    <source>
        <dbReference type="ARBA" id="ARBA00009861"/>
    </source>
</evidence>
<evidence type="ECO:0000313" key="4">
    <source>
        <dbReference type="Proteomes" id="UP000215914"/>
    </source>
</evidence>
<dbReference type="InterPro" id="IPR050898">
    <property type="entry name" value="Plant_acyltransferase"/>
</dbReference>
<keyword evidence="2 3" id="KW-0808">Transferase</keyword>
<dbReference type="Gene3D" id="3.30.559.10">
    <property type="entry name" value="Chloramphenicol acetyltransferase-like domain"/>
    <property type="match status" value="2"/>
</dbReference>
<dbReference type="GO" id="GO:0016746">
    <property type="term" value="F:acyltransferase activity"/>
    <property type="evidence" value="ECO:0007669"/>
    <property type="project" value="UniProtKB-KW"/>
</dbReference>
<sequence>MSQFTMAISEMAQGAVAPSILPVWKREFLYARDPPRVTFPHPEYDDVVHTEKNIIMIKEMTEKSFFFGPTEISALRRFVPEHLKGCTTFEVLTASLWRCRTIALQPSPEEDMRLMFFVNSRGKFNPPIPVGYYGNCVVLPCVVSKAEDLCNKPLGYALELVMKAKASVTEEYVRSTTDLMVVKGRPHYKTDSTYIVTSLTRGGLNKANFGWGEAIYAGPPNDDQDIPGLFSMYLPSINDNGEYGIVVLIGLPIPAMELFINQLKVMLT</sequence>